<comment type="similarity">
    <text evidence="7">Belongs to the binding-protein-dependent transport system permease family.</text>
</comment>
<accession>A0A938Y322</accession>
<gene>
    <name evidence="9" type="ORF">JK386_00380</name>
</gene>
<keyword evidence="5 7" id="KW-1133">Transmembrane helix</keyword>
<keyword evidence="4 7" id="KW-0812">Transmembrane</keyword>
<dbReference type="EMBL" id="JAERTX010000001">
    <property type="protein sequence ID" value="MBM9458354.1"/>
    <property type="molecule type" value="Genomic_DNA"/>
</dbReference>
<keyword evidence="2 7" id="KW-0813">Transport</keyword>
<dbReference type="GO" id="GO:0005886">
    <property type="term" value="C:plasma membrane"/>
    <property type="evidence" value="ECO:0007669"/>
    <property type="project" value="UniProtKB-SubCell"/>
</dbReference>
<dbReference type="Pfam" id="PF00528">
    <property type="entry name" value="BPD_transp_1"/>
    <property type="match status" value="1"/>
</dbReference>
<dbReference type="Gene3D" id="1.10.3720.10">
    <property type="entry name" value="MetI-like"/>
    <property type="match status" value="1"/>
</dbReference>
<dbReference type="Proteomes" id="UP000663791">
    <property type="component" value="Unassembled WGS sequence"/>
</dbReference>
<evidence type="ECO:0000313" key="9">
    <source>
        <dbReference type="EMBL" id="MBM9458354.1"/>
    </source>
</evidence>
<feature type="transmembrane region" description="Helical" evidence="7">
    <location>
        <begin position="189"/>
        <end position="213"/>
    </location>
</feature>
<dbReference type="AlphaFoldDB" id="A0A938Y322"/>
<evidence type="ECO:0000256" key="5">
    <source>
        <dbReference type="ARBA" id="ARBA00022989"/>
    </source>
</evidence>
<feature type="domain" description="ABC transmembrane type-1" evidence="8">
    <location>
        <begin position="77"/>
        <end position="268"/>
    </location>
</feature>
<feature type="transmembrane region" description="Helical" evidence="7">
    <location>
        <begin position="81"/>
        <end position="103"/>
    </location>
</feature>
<name>A0A938Y322_9ACTN</name>
<protein>
    <submittedName>
        <fullName evidence="9">Carbohydrate ABC transporter permease</fullName>
    </submittedName>
</protein>
<feature type="transmembrane region" description="Helical" evidence="7">
    <location>
        <begin position="141"/>
        <end position="162"/>
    </location>
</feature>
<evidence type="ECO:0000256" key="3">
    <source>
        <dbReference type="ARBA" id="ARBA00022475"/>
    </source>
</evidence>
<dbReference type="InterPro" id="IPR000515">
    <property type="entry name" value="MetI-like"/>
</dbReference>
<keyword evidence="10" id="KW-1185">Reference proteome</keyword>
<comment type="caution">
    <text evidence="9">The sequence shown here is derived from an EMBL/GenBank/DDBJ whole genome shotgun (WGS) entry which is preliminary data.</text>
</comment>
<evidence type="ECO:0000256" key="6">
    <source>
        <dbReference type="ARBA" id="ARBA00023136"/>
    </source>
</evidence>
<feature type="transmembrane region" description="Helical" evidence="7">
    <location>
        <begin position="16"/>
        <end position="35"/>
    </location>
</feature>
<evidence type="ECO:0000256" key="4">
    <source>
        <dbReference type="ARBA" id="ARBA00022692"/>
    </source>
</evidence>
<dbReference type="CDD" id="cd06261">
    <property type="entry name" value="TM_PBP2"/>
    <property type="match status" value="1"/>
</dbReference>
<dbReference type="PANTHER" id="PTHR43744">
    <property type="entry name" value="ABC TRANSPORTER PERMEASE PROTEIN MG189-RELATED-RELATED"/>
    <property type="match status" value="1"/>
</dbReference>
<dbReference type="RefSeq" id="WP_205289669.1">
    <property type="nucleotide sequence ID" value="NZ_CP074406.1"/>
</dbReference>
<sequence>MSTTTRTGRTGTNPGFLVYGLLVAFVLGSALPLYWSFVIGSHTKGEANNFPPPLLPGGHFLANARRVLDTVEFWSAMLNSVLVSAACAASVVFFSTLAGYAFAKLKFRGSNALMGFVVMTMAVPTQLAIVPLFILMRDYGLLDTLLAVALPTLVTAFGVFFMRQYLVDAVPTELIEAARMDGCTMLRTFWTVAIPAARPAMAILFLFTFMQVWTDYMWPLVALQQTETLQIALDRLALTGQGQTTDYALVLAGAGMSTIPLLLLFVLAGRHLVAGIMQGAVKG</sequence>
<dbReference type="InterPro" id="IPR035906">
    <property type="entry name" value="MetI-like_sf"/>
</dbReference>
<reference evidence="9" key="1">
    <citation type="submission" date="2021-01" db="EMBL/GenBank/DDBJ databases">
        <title>Novel species in genus Nocardioides.</title>
        <authorList>
            <person name="Zhang G."/>
        </authorList>
    </citation>
    <scope>NUCLEOTIDE SEQUENCE</scope>
    <source>
        <strain evidence="9">Zg-536</strain>
    </source>
</reference>
<keyword evidence="3" id="KW-1003">Cell membrane</keyword>
<dbReference type="GO" id="GO:0055085">
    <property type="term" value="P:transmembrane transport"/>
    <property type="evidence" value="ECO:0007669"/>
    <property type="project" value="InterPro"/>
</dbReference>
<feature type="transmembrane region" description="Helical" evidence="7">
    <location>
        <begin position="115"/>
        <end position="135"/>
    </location>
</feature>
<evidence type="ECO:0000256" key="2">
    <source>
        <dbReference type="ARBA" id="ARBA00022448"/>
    </source>
</evidence>
<dbReference type="PANTHER" id="PTHR43744:SF12">
    <property type="entry name" value="ABC TRANSPORTER PERMEASE PROTEIN MG189-RELATED"/>
    <property type="match status" value="1"/>
</dbReference>
<dbReference type="PROSITE" id="PS50928">
    <property type="entry name" value="ABC_TM1"/>
    <property type="match status" value="1"/>
</dbReference>
<evidence type="ECO:0000256" key="7">
    <source>
        <dbReference type="RuleBase" id="RU363032"/>
    </source>
</evidence>
<evidence type="ECO:0000313" key="10">
    <source>
        <dbReference type="Proteomes" id="UP000663791"/>
    </source>
</evidence>
<organism evidence="9 10">
    <name type="scientific">Nocardioides faecalis</name>
    <dbReference type="NCBI Taxonomy" id="2803858"/>
    <lineage>
        <taxon>Bacteria</taxon>
        <taxon>Bacillati</taxon>
        <taxon>Actinomycetota</taxon>
        <taxon>Actinomycetes</taxon>
        <taxon>Propionibacteriales</taxon>
        <taxon>Nocardioidaceae</taxon>
        <taxon>Nocardioides</taxon>
    </lineage>
</organism>
<dbReference type="SUPFAM" id="SSF161098">
    <property type="entry name" value="MetI-like"/>
    <property type="match status" value="1"/>
</dbReference>
<comment type="subcellular location">
    <subcellularLocation>
        <location evidence="1 7">Cell membrane</location>
        <topology evidence="1 7">Multi-pass membrane protein</topology>
    </subcellularLocation>
</comment>
<feature type="transmembrane region" description="Helical" evidence="7">
    <location>
        <begin position="247"/>
        <end position="268"/>
    </location>
</feature>
<evidence type="ECO:0000256" key="1">
    <source>
        <dbReference type="ARBA" id="ARBA00004651"/>
    </source>
</evidence>
<proteinExistence type="inferred from homology"/>
<keyword evidence="6 7" id="KW-0472">Membrane</keyword>
<evidence type="ECO:0000259" key="8">
    <source>
        <dbReference type="PROSITE" id="PS50928"/>
    </source>
</evidence>